<dbReference type="EMBL" id="WNYA01000001">
    <property type="protein sequence ID" value="KAG8592118.1"/>
    <property type="molecule type" value="Genomic_DNA"/>
</dbReference>
<reference evidence="2" key="1">
    <citation type="thesis" date="2020" institute="ProQuest LLC" country="789 East Eisenhower Parkway, Ann Arbor, MI, USA">
        <title>Comparative Genomics and Chromosome Evolution.</title>
        <authorList>
            <person name="Mudd A.B."/>
        </authorList>
    </citation>
    <scope>NUCLEOTIDE SEQUENCE</scope>
    <source>
        <strain evidence="2">237g6f4</strain>
        <tissue evidence="2">Blood</tissue>
    </source>
</reference>
<evidence type="ECO:0000313" key="3">
    <source>
        <dbReference type="Proteomes" id="UP000824782"/>
    </source>
</evidence>
<evidence type="ECO:0000313" key="2">
    <source>
        <dbReference type="EMBL" id="KAG8592118.1"/>
    </source>
</evidence>
<organism evidence="2 3">
    <name type="scientific">Engystomops pustulosus</name>
    <name type="common">Tungara frog</name>
    <name type="synonym">Physalaemus pustulosus</name>
    <dbReference type="NCBI Taxonomy" id="76066"/>
    <lineage>
        <taxon>Eukaryota</taxon>
        <taxon>Metazoa</taxon>
        <taxon>Chordata</taxon>
        <taxon>Craniata</taxon>
        <taxon>Vertebrata</taxon>
        <taxon>Euteleostomi</taxon>
        <taxon>Amphibia</taxon>
        <taxon>Batrachia</taxon>
        <taxon>Anura</taxon>
        <taxon>Neobatrachia</taxon>
        <taxon>Hyloidea</taxon>
        <taxon>Leptodactylidae</taxon>
        <taxon>Leiuperinae</taxon>
        <taxon>Engystomops</taxon>
    </lineage>
</organism>
<feature type="transmembrane region" description="Helical" evidence="1">
    <location>
        <begin position="77"/>
        <end position="98"/>
    </location>
</feature>
<proteinExistence type="predicted"/>
<keyword evidence="1" id="KW-0812">Transmembrane</keyword>
<protein>
    <submittedName>
        <fullName evidence="2">Uncharacterized protein</fullName>
    </submittedName>
</protein>
<keyword evidence="3" id="KW-1185">Reference proteome</keyword>
<name>A0AAV7D783_ENGPU</name>
<dbReference type="AlphaFoldDB" id="A0AAV7D783"/>
<keyword evidence="1" id="KW-0472">Membrane</keyword>
<accession>A0AAV7D783</accession>
<dbReference type="Proteomes" id="UP000824782">
    <property type="component" value="Unassembled WGS sequence"/>
</dbReference>
<keyword evidence="1" id="KW-1133">Transmembrane helix</keyword>
<comment type="caution">
    <text evidence="2">The sequence shown here is derived from an EMBL/GenBank/DDBJ whole genome shotgun (WGS) entry which is preliminary data.</text>
</comment>
<sequence length="109" mass="11905">MSMVNRVFQKSCAGVLLFFQGTNYTAGDSSCLLRQFSGFPDPPSALRVYRWRVAGRREGGVGSLNAWPGRFSIVRNWWSLCLYCLTGLLVGMGAEVPAGGPLKLSSKLN</sequence>
<gene>
    <name evidence="2" type="ORF">GDO81_000415</name>
</gene>
<evidence type="ECO:0000256" key="1">
    <source>
        <dbReference type="SAM" id="Phobius"/>
    </source>
</evidence>